<dbReference type="GO" id="GO:0016603">
    <property type="term" value="F:glutaminyl-peptide cyclotransferase activity"/>
    <property type="evidence" value="ECO:0007669"/>
    <property type="project" value="UniProtKB-EC"/>
</dbReference>
<dbReference type="PANTHER" id="PTHR12283">
    <property type="entry name" value="GLUTAMINYL-PEPTIDE CYCLOTRANSFERASE"/>
    <property type="match status" value="1"/>
</dbReference>
<keyword evidence="12" id="KW-1133">Transmembrane helix</keyword>
<keyword evidence="6" id="KW-0964">Secreted</keyword>
<dbReference type="InterPro" id="IPR037457">
    <property type="entry name" value="M28_QC"/>
</dbReference>
<keyword evidence="8" id="KW-0479">Metal-binding</keyword>
<keyword evidence="7" id="KW-0808">Transferase</keyword>
<keyword evidence="12" id="KW-0472">Membrane</keyword>
<dbReference type="EC" id="2.3.2.5" evidence="4"/>
<evidence type="ECO:0000256" key="1">
    <source>
        <dbReference type="ARBA" id="ARBA00000001"/>
    </source>
</evidence>
<evidence type="ECO:0000256" key="6">
    <source>
        <dbReference type="ARBA" id="ARBA00022525"/>
    </source>
</evidence>
<comment type="catalytic activity">
    <reaction evidence="1">
        <text>N-terminal L-glutaminyl-[peptide] = N-terminal 5-oxo-L-prolyl-[peptide] + NH4(+)</text>
        <dbReference type="Rhea" id="RHEA:23652"/>
        <dbReference type="Rhea" id="RHEA-COMP:11736"/>
        <dbReference type="Rhea" id="RHEA-COMP:11846"/>
        <dbReference type="ChEBI" id="CHEBI:28938"/>
        <dbReference type="ChEBI" id="CHEBI:64722"/>
        <dbReference type="ChEBI" id="CHEBI:87215"/>
        <dbReference type="EC" id="2.3.2.5"/>
    </reaction>
</comment>
<dbReference type="GO" id="GO:0008270">
    <property type="term" value="F:zinc ion binding"/>
    <property type="evidence" value="ECO:0007669"/>
    <property type="project" value="TreeGrafter"/>
</dbReference>
<evidence type="ECO:0000256" key="7">
    <source>
        <dbReference type="ARBA" id="ARBA00022679"/>
    </source>
</evidence>
<comment type="caution">
    <text evidence="14">The sequence shown here is derived from an EMBL/GenBank/DDBJ whole genome shotgun (WGS) entry which is preliminary data.</text>
</comment>
<name>A0AAV2HKR0_LYMST</name>
<dbReference type="Gene3D" id="3.40.630.10">
    <property type="entry name" value="Zn peptidases"/>
    <property type="match status" value="1"/>
</dbReference>
<evidence type="ECO:0000313" key="14">
    <source>
        <dbReference type="EMBL" id="CAL1534620.1"/>
    </source>
</evidence>
<evidence type="ECO:0000256" key="8">
    <source>
        <dbReference type="ARBA" id="ARBA00022723"/>
    </source>
</evidence>
<proteinExistence type="inferred from homology"/>
<evidence type="ECO:0000256" key="4">
    <source>
        <dbReference type="ARBA" id="ARBA00012012"/>
    </source>
</evidence>
<dbReference type="FunFam" id="3.40.630.10:FF:000029">
    <property type="entry name" value="Glutaminyl-peptide cyclotransferase"/>
    <property type="match status" value="1"/>
</dbReference>
<evidence type="ECO:0000259" key="13">
    <source>
        <dbReference type="Pfam" id="PF04389"/>
    </source>
</evidence>
<keyword evidence="12" id="KW-0812">Transmembrane</keyword>
<keyword evidence="11" id="KW-0012">Acyltransferase</keyword>
<comment type="subcellular location">
    <subcellularLocation>
        <location evidence="2">Secreted</location>
    </subcellularLocation>
</comment>
<dbReference type="SUPFAM" id="SSF53187">
    <property type="entry name" value="Zn-dependent exopeptidases"/>
    <property type="match status" value="1"/>
</dbReference>
<sequence length="360" mass="40337">METSRRQRCHVGLTSVAVTMLMLWLLLAVVLGSSSSMLFDSSQTQTRSPSCIPWLSQTDVRQLTTGMSNMTYLYDHLLPNIMVPRVSGTPGNAVVREFIKDEMTGLGWYVEEDQFRDVTPFGEISFSNVIATLNPSAANRIVFACHYDSKLLTGFVAASDSAVPCSIMLDTARWIGQLADRALSDGDIDFTLQMLFFDGEEAFVSWTSQDSLYGSRHLASLWQQSPDRNDPTAVNNLQNINFFTLLDLIGPSDTSFVNYYANTSLLFNRLVTIEQCLKRTRLMVRGHNRVIFKTRGVAQSVEDDHTPFIQRGVPVLHLISAPFPSVWHTVHDNLRSLNRALVNNFARILRVFIASLLTGS</sequence>
<organism evidence="14 15">
    <name type="scientific">Lymnaea stagnalis</name>
    <name type="common">Great pond snail</name>
    <name type="synonym">Helix stagnalis</name>
    <dbReference type="NCBI Taxonomy" id="6523"/>
    <lineage>
        <taxon>Eukaryota</taxon>
        <taxon>Metazoa</taxon>
        <taxon>Spiralia</taxon>
        <taxon>Lophotrochozoa</taxon>
        <taxon>Mollusca</taxon>
        <taxon>Gastropoda</taxon>
        <taxon>Heterobranchia</taxon>
        <taxon>Euthyneura</taxon>
        <taxon>Panpulmonata</taxon>
        <taxon>Hygrophila</taxon>
        <taxon>Lymnaeoidea</taxon>
        <taxon>Lymnaeidae</taxon>
        <taxon>Lymnaea</taxon>
    </lineage>
</organism>
<gene>
    <name evidence="14" type="ORF">GSLYS_00008580001</name>
</gene>
<dbReference type="PANTHER" id="PTHR12283:SF6">
    <property type="entry name" value="GLUTAMINYL-PEPTIDE CYCLOTRANSFERASE-RELATED"/>
    <property type="match status" value="1"/>
</dbReference>
<keyword evidence="10" id="KW-1015">Disulfide bond</keyword>
<dbReference type="InterPro" id="IPR040234">
    <property type="entry name" value="QC/QCL"/>
</dbReference>
<keyword evidence="9" id="KW-0862">Zinc</keyword>
<dbReference type="AlphaFoldDB" id="A0AAV2HKR0"/>
<dbReference type="GO" id="GO:0005576">
    <property type="term" value="C:extracellular region"/>
    <property type="evidence" value="ECO:0007669"/>
    <property type="project" value="UniProtKB-SubCell"/>
</dbReference>
<evidence type="ECO:0000256" key="11">
    <source>
        <dbReference type="ARBA" id="ARBA00023315"/>
    </source>
</evidence>
<evidence type="ECO:0000256" key="12">
    <source>
        <dbReference type="SAM" id="Phobius"/>
    </source>
</evidence>
<dbReference type="InterPro" id="IPR007484">
    <property type="entry name" value="Peptidase_M28"/>
</dbReference>
<comment type="similarity">
    <text evidence="3">Belongs to the glutaminyl-peptide cyclotransferase family.</text>
</comment>
<dbReference type="Proteomes" id="UP001497497">
    <property type="component" value="Unassembled WGS sequence"/>
</dbReference>
<evidence type="ECO:0000256" key="9">
    <source>
        <dbReference type="ARBA" id="ARBA00022833"/>
    </source>
</evidence>
<protein>
    <recommendedName>
        <fullName evidence="5">Glutaminyl-peptide cyclotransferase</fullName>
        <ecNumber evidence="4">2.3.2.5</ecNumber>
    </recommendedName>
</protein>
<feature type="domain" description="Peptidase M28" evidence="13">
    <location>
        <begin position="128"/>
        <end position="351"/>
    </location>
</feature>
<dbReference type="EMBL" id="CAXITT010000176">
    <property type="protein sequence ID" value="CAL1534620.1"/>
    <property type="molecule type" value="Genomic_DNA"/>
</dbReference>
<evidence type="ECO:0000256" key="3">
    <source>
        <dbReference type="ARBA" id="ARBA00006014"/>
    </source>
</evidence>
<evidence type="ECO:0000256" key="10">
    <source>
        <dbReference type="ARBA" id="ARBA00023157"/>
    </source>
</evidence>
<keyword evidence="15" id="KW-1185">Reference proteome</keyword>
<dbReference type="Pfam" id="PF04389">
    <property type="entry name" value="Peptidase_M28"/>
    <property type="match status" value="1"/>
</dbReference>
<dbReference type="CDD" id="cd03880">
    <property type="entry name" value="M28_QC_like"/>
    <property type="match status" value="1"/>
</dbReference>
<evidence type="ECO:0000256" key="2">
    <source>
        <dbReference type="ARBA" id="ARBA00004613"/>
    </source>
</evidence>
<evidence type="ECO:0000313" key="15">
    <source>
        <dbReference type="Proteomes" id="UP001497497"/>
    </source>
</evidence>
<evidence type="ECO:0000256" key="5">
    <source>
        <dbReference type="ARBA" id="ARBA00016861"/>
    </source>
</evidence>
<feature type="transmembrane region" description="Helical" evidence="12">
    <location>
        <begin position="12"/>
        <end position="39"/>
    </location>
</feature>
<accession>A0AAV2HKR0</accession>
<reference evidence="14 15" key="1">
    <citation type="submission" date="2024-04" db="EMBL/GenBank/DDBJ databases">
        <authorList>
            <consortium name="Genoscope - CEA"/>
            <person name="William W."/>
        </authorList>
    </citation>
    <scope>NUCLEOTIDE SEQUENCE [LARGE SCALE GENOMIC DNA]</scope>
</reference>